<accession>A0ABV5FXJ6</accession>
<dbReference type="EMBL" id="JBHMFI010000001">
    <property type="protein sequence ID" value="MFB9071408.1"/>
    <property type="molecule type" value="Genomic_DNA"/>
</dbReference>
<name>A0ABV5FXJ6_9MICC</name>
<protein>
    <submittedName>
        <fullName evidence="1">Uncharacterized protein</fullName>
    </submittedName>
</protein>
<dbReference type="Proteomes" id="UP001589575">
    <property type="component" value="Unassembled WGS sequence"/>
</dbReference>
<keyword evidence="2" id="KW-1185">Reference proteome</keyword>
<proteinExistence type="predicted"/>
<comment type="caution">
    <text evidence="1">The sequence shown here is derived from an EMBL/GenBank/DDBJ whole genome shotgun (WGS) entry which is preliminary data.</text>
</comment>
<evidence type="ECO:0000313" key="1">
    <source>
        <dbReference type="EMBL" id="MFB9071408.1"/>
    </source>
</evidence>
<sequence>MSLATPFRRGSTAVTAASAAHESVLADLAWETLANDLEAWLDAGHPAPLPEELEARPAGTPPEHLQRRMAHLTTRLSVALRKMRTEQDGIARSLKATAQAQRMTSANRGATAAYLDTGA</sequence>
<gene>
    <name evidence="1" type="ORF">ACFFX0_09440</name>
</gene>
<organism evidence="1 2">
    <name type="scientific">Citricoccus parietis</name>
    <dbReference type="NCBI Taxonomy" id="592307"/>
    <lineage>
        <taxon>Bacteria</taxon>
        <taxon>Bacillati</taxon>
        <taxon>Actinomycetota</taxon>
        <taxon>Actinomycetes</taxon>
        <taxon>Micrococcales</taxon>
        <taxon>Micrococcaceae</taxon>
        <taxon>Citricoccus</taxon>
    </lineage>
</organism>
<evidence type="ECO:0000313" key="2">
    <source>
        <dbReference type="Proteomes" id="UP001589575"/>
    </source>
</evidence>
<reference evidence="1 2" key="1">
    <citation type="submission" date="2024-09" db="EMBL/GenBank/DDBJ databases">
        <authorList>
            <person name="Sun Q."/>
            <person name="Mori K."/>
        </authorList>
    </citation>
    <scope>NUCLEOTIDE SEQUENCE [LARGE SCALE GENOMIC DNA]</scope>
    <source>
        <strain evidence="1 2">CCM 7609</strain>
    </source>
</reference>